<feature type="transmembrane region" description="Helical" evidence="8">
    <location>
        <begin position="266"/>
        <end position="283"/>
    </location>
</feature>
<dbReference type="GO" id="GO:0005886">
    <property type="term" value="C:plasma membrane"/>
    <property type="evidence" value="ECO:0007669"/>
    <property type="project" value="UniProtKB-SubCell"/>
</dbReference>
<reference evidence="10" key="1">
    <citation type="submission" date="2020-08" db="EMBL/GenBank/DDBJ databases">
        <title>Winogradskyella ouciana sp. nov., isolated from the hadal seawater of the Mariana Trench.</title>
        <authorList>
            <person name="He X."/>
        </authorList>
    </citation>
    <scope>NUCLEOTIDE SEQUENCE [LARGE SCALE GENOMIC DNA]</scope>
    <source>
        <strain evidence="10">KCTC 52348</strain>
    </source>
</reference>
<feature type="transmembrane region" description="Helical" evidence="8">
    <location>
        <begin position="71"/>
        <end position="91"/>
    </location>
</feature>
<keyword evidence="6 8" id="KW-1133">Transmembrane helix</keyword>
<keyword evidence="4 10" id="KW-0808">Transferase</keyword>
<organism evidence="10 11">
    <name type="scientific">Winogradskyella flava</name>
    <dbReference type="NCBI Taxonomy" id="1884876"/>
    <lineage>
        <taxon>Bacteria</taxon>
        <taxon>Pseudomonadati</taxon>
        <taxon>Bacteroidota</taxon>
        <taxon>Flavobacteriia</taxon>
        <taxon>Flavobacteriales</taxon>
        <taxon>Flavobacteriaceae</taxon>
        <taxon>Winogradskyella</taxon>
    </lineage>
</organism>
<evidence type="ECO:0000256" key="8">
    <source>
        <dbReference type="SAM" id="Phobius"/>
    </source>
</evidence>
<comment type="subcellular location">
    <subcellularLocation>
        <location evidence="1">Cell membrane</location>
        <topology evidence="1">Multi-pass membrane protein</topology>
    </subcellularLocation>
</comment>
<dbReference type="Pfam" id="PF13231">
    <property type="entry name" value="PMT_2"/>
    <property type="match status" value="1"/>
</dbReference>
<feature type="transmembrane region" description="Helical" evidence="8">
    <location>
        <begin position="5"/>
        <end position="22"/>
    </location>
</feature>
<evidence type="ECO:0000313" key="11">
    <source>
        <dbReference type="Proteomes" id="UP000533900"/>
    </source>
</evidence>
<evidence type="ECO:0000256" key="6">
    <source>
        <dbReference type="ARBA" id="ARBA00022989"/>
    </source>
</evidence>
<evidence type="ECO:0000256" key="7">
    <source>
        <dbReference type="ARBA" id="ARBA00023136"/>
    </source>
</evidence>
<keyword evidence="7 8" id="KW-0472">Membrane</keyword>
<feature type="transmembrane region" description="Helical" evidence="8">
    <location>
        <begin position="315"/>
        <end position="332"/>
    </location>
</feature>
<dbReference type="Proteomes" id="UP000533900">
    <property type="component" value="Unassembled WGS sequence"/>
</dbReference>
<sequence length="495" mass="57456">MKKYIPIIFVLALIKFIIQWIGNHNYGFHRDELLHLSVSEHLAWGFMEFPPFIAFIGKLSYWLFDYHILGVRLFSTLAGVSILILCCLMAKELGGKFRAVLLAGICVLAFIPFYRNHTLFQPVAFDQLFWVLGFYFLIKFVNSKNKKFLILLGITLGFGLLNKYTMLVWALGIFVGLLFYNKARLFKNKWLYISGIISLLMFLPNIIWQFQNDFPLLRHMQRLNESQLEGISLWSFILDQLEITPPFILFLCGFIGLFFSKKLREFKFLGISCLVIFATMWFMGAKTYYIFPLYPVLFSAGAVFLESLFVKRPNLVYVIAVSVLLPMIYFIPEATPILPIDAFVEYRSLEEEDGRIELTGDYADMFGWEEQAKLVDSVYNTLTAIEKDNCVLWAENYGEAGALKILGKQYNLPNPISRHGSFWTWGFGNKNAKVWISLGNEEPAVDYVFEDVELVKIITHKYAIGEEHDIPLYICRNPKVDIEAWWKAYEPYIFD</sequence>
<feature type="transmembrane region" description="Helical" evidence="8">
    <location>
        <begin position="123"/>
        <end position="142"/>
    </location>
</feature>
<keyword evidence="11" id="KW-1185">Reference proteome</keyword>
<evidence type="ECO:0000259" key="9">
    <source>
        <dbReference type="Pfam" id="PF13231"/>
    </source>
</evidence>
<dbReference type="GO" id="GO:0009103">
    <property type="term" value="P:lipopolysaccharide biosynthetic process"/>
    <property type="evidence" value="ECO:0007669"/>
    <property type="project" value="UniProtKB-ARBA"/>
</dbReference>
<feature type="transmembrane region" description="Helical" evidence="8">
    <location>
        <begin position="42"/>
        <end position="64"/>
    </location>
</feature>
<protein>
    <submittedName>
        <fullName evidence="10">Glycosyltransferase family 39 protein</fullName>
    </submittedName>
</protein>
<dbReference type="PANTHER" id="PTHR33908:SF11">
    <property type="entry name" value="MEMBRANE PROTEIN"/>
    <property type="match status" value="1"/>
</dbReference>
<evidence type="ECO:0000256" key="5">
    <source>
        <dbReference type="ARBA" id="ARBA00022692"/>
    </source>
</evidence>
<dbReference type="RefSeq" id="WP_185789866.1">
    <property type="nucleotide sequence ID" value="NZ_JACLCP010000004.1"/>
</dbReference>
<evidence type="ECO:0000256" key="3">
    <source>
        <dbReference type="ARBA" id="ARBA00022676"/>
    </source>
</evidence>
<dbReference type="GO" id="GO:0016763">
    <property type="term" value="F:pentosyltransferase activity"/>
    <property type="evidence" value="ECO:0007669"/>
    <property type="project" value="TreeGrafter"/>
</dbReference>
<feature type="transmembrane region" description="Helical" evidence="8">
    <location>
        <begin position="289"/>
        <end position="308"/>
    </location>
</feature>
<keyword evidence="2" id="KW-1003">Cell membrane</keyword>
<name>A0A842IWT7_9FLAO</name>
<evidence type="ECO:0000256" key="1">
    <source>
        <dbReference type="ARBA" id="ARBA00004651"/>
    </source>
</evidence>
<accession>A0A842IWT7</accession>
<evidence type="ECO:0000256" key="4">
    <source>
        <dbReference type="ARBA" id="ARBA00022679"/>
    </source>
</evidence>
<feature type="transmembrane region" description="Helical" evidence="8">
    <location>
        <begin position="231"/>
        <end position="259"/>
    </location>
</feature>
<feature type="transmembrane region" description="Helical" evidence="8">
    <location>
        <begin position="190"/>
        <end position="211"/>
    </location>
</feature>
<feature type="transmembrane region" description="Helical" evidence="8">
    <location>
        <begin position="148"/>
        <end position="178"/>
    </location>
</feature>
<comment type="caution">
    <text evidence="10">The sequence shown here is derived from an EMBL/GenBank/DDBJ whole genome shotgun (WGS) entry which is preliminary data.</text>
</comment>
<evidence type="ECO:0000256" key="2">
    <source>
        <dbReference type="ARBA" id="ARBA00022475"/>
    </source>
</evidence>
<feature type="transmembrane region" description="Helical" evidence="8">
    <location>
        <begin position="97"/>
        <end position="114"/>
    </location>
</feature>
<dbReference type="InterPro" id="IPR038731">
    <property type="entry name" value="RgtA/B/C-like"/>
</dbReference>
<keyword evidence="3" id="KW-0328">Glycosyltransferase</keyword>
<keyword evidence="5 8" id="KW-0812">Transmembrane</keyword>
<feature type="domain" description="Glycosyltransferase RgtA/B/C/D-like" evidence="9">
    <location>
        <begin position="50"/>
        <end position="208"/>
    </location>
</feature>
<gene>
    <name evidence="10" type="ORF">H7F21_13695</name>
</gene>
<proteinExistence type="predicted"/>
<dbReference type="PANTHER" id="PTHR33908">
    <property type="entry name" value="MANNOSYLTRANSFERASE YKCB-RELATED"/>
    <property type="match status" value="1"/>
</dbReference>
<dbReference type="InterPro" id="IPR050297">
    <property type="entry name" value="LipidA_mod_glycosyltrf_83"/>
</dbReference>
<dbReference type="AlphaFoldDB" id="A0A842IWT7"/>
<dbReference type="EMBL" id="JACLCP010000004">
    <property type="protein sequence ID" value="MBC2846156.1"/>
    <property type="molecule type" value="Genomic_DNA"/>
</dbReference>
<evidence type="ECO:0000313" key="10">
    <source>
        <dbReference type="EMBL" id="MBC2846156.1"/>
    </source>
</evidence>